<gene>
    <name evidence="2" type="ORF">HNR25_000195</name>
</gene>
<organism evidence="2 3">
    <name type="scientific">Streptomonospora salina</name>
    <dbReference type="NCBI Taxonomy" id="104205"/>
    <lineage>
        <taxon>Bacteria</taxon>
        <taxon>Bacillati</taxon>
        <taxon>Actinomycetota</taxon>
        <taxon>Actinomycetes</taxon>
        <taxon>Streptosporangiales</taxon>
        <taxon>Nocardiopsidaceae</taxon>
        <taxon>Streptomonospora</taxon>
    </lineage>
</organism>
<proteinExistence type="predicted"/>
<dbReference type="InterPro" id="IPR011335">
    <property type="entry name" value="Restrct_endonuc-II-like"/>
</dbReference>
<reference evidence="2 3" key="1">
    <citation type="submission" date="2020-08" db="EMBL/GenBank/DDBJ databases">
        <title>Sequencing the genomes of 1000 actinobacteria strains.</title>
        <authorList>
            <person name="Klenk H.-P."/>
        </authorList>
    </citation>
    <scope>NUCLEOTIDE SEQUENCE [LARGE SCALE GENOMIC DNA]</scope>
    <source>
        <strain evidence="2 3">DSM 44593</strain>
    </source>
</reference>
<dbReference type="Proteomes" id="UP000578077">
    <property type="component" value="Unassembled WGS sequence"/>
</dbReference>
<dbReference type="RefSeq" id="WP_184632587.1">
    <property type="nucleotide sequence ID" value="NZ_BAABKT010000044.1"/>
</dbReference>
<evidence type="ECO:0000313" key="2">
    <source>
        <dbReference type="EMBL" id="MBB5996444.1"/>
    </source>
</evidence>
<accession>A0A841E1V6</accession>
<dbReference type="Gene3D" id="3.40.1350.10">
    <property type="match status" value="1"/>
</dbReference>
<dbReference type="SUPFAM" id="SSF52980">
    <property type="entry name" value="Restriction endonuclease-like"/>
    <property type="match status" value="1"/>
</dbReference>
<evidence type="ECO:0000256" key="1">
    <source>
        <dbReference type="SAM" id="MobiDB-lite"/>
    </source>
</evidence>
<comment type="caution">
    <text evidence="2">The sequence shown here is derived from an EMBL/GenBank/DDBJ whole genome shotgun (WGS) entry which is preliminary data.</text>
</comment>
<name>A0A841E1V6_9ACTN</name>
<dbReference type="AlphaFoldDB" id="A0A841E1V6"/>
<evidence type="ECO:0000313" key="3">
    <source>
        <dbReference type="Proteomes" id="UP000578077"/>
    </source>
</evidence>
<dbReference type="GO" id="GO:0003676">
    <property type="term" value="F:nucleic acid binding"/>
    <property type="evidence" value="ECO:0007669"/>
    <property type="project" value="InterPro"/>
</dbReference>
<feature type="compositionally biased region" description="Pro residues" evidence="1">
    <location>
        <begin position="85"/>
        <end position="97"/>
    </location>
</feature>
<keyword evidence="3" id="KW-1185">Reference proteome</keyword>
<sequence length="252" mass="27875">MRFRIDGQDFDLDAARVRERLRGRSPESLNRHWVEVDGRRWPPKQVLEAALRVDRTRFTSQTALRQLRRLEFSTSAGTWASGGAAPPPPAAPEPPPTQAAAPSRRRSQAAPEAGMPEATAQGLLVSHLVTRGWTIHRVADTGTRERGIDVLAGRADRTLAVEVKGYPGRAYADPRRADEPKATAPATQARHWYAQAVLKAMLTREEHPDYDLAIALPDRATYRRLHENTRASLEALAITVYLIADSGAVDLL</sequence>
<protein>
    <submittedName>
        <fullName evidence="2">Uncharacterized protein</fullName>
    </submittedName>
</protein>
<dbReference type="EMBL" id="JACHLY010000001">
    <property type="protein sequence ID" value="MBB5996444.1"/>
    <property type="molecule type" value="Genomic_DNA"/>
</dbReference>
<feature type="region of interest" description="Disordered" evidence="1">
    <location>
        <begin position="77"/>
        <end position="115"/>
    </location>
</feature>
<dbReference type="InterPro" id="IPR011856">
    <property type="entry name" value="tRNA_endonuc-like_dom_sf"/>
</dbReference>